<keyword evidence="2" id="KW-1185">Reference proteome</keyword>
<dbReference type="InterPro" id="IPR024520">
    <property type="entry name" value="DUF3558"/>
</dbReference>
<proteinExistence type="predicted"/>
<gene>
    <name evidence="1" type="ORF">ORV05_25075</name>
</gene>
<evidence type="ECO:0000313" key="2">
    <source>
        <dbReference type="Proteomes" id="UP001163203"/>
    </source>
</evidence>
<evidence type="ECO:0000313" key="1">
    <source>
        <dbReference type="EMBL" id="WAL64230.1"/>
    </source>
</evidence>
<dbReference type="EMBL" id="CP113836">
    <property type="protein sequence ID" value="WAL64230.1"/>
    <property type="molecule type" value="Genomic_DNA"/>
</dbReference>
<protein>
    <submittedName>
        <fullName evidence="1">DUF3558 domain-containing protein</fullName>
    </submittedName>
</protein>
<dbReference type="Proteomes" id="UP001163203">
    <property type="component" value="Chromosome"/>
</dbReference>
<sequence length="165" mass="16928">MVAPNSSVSSSSKVTNPLPVSAMAKHPCDGALTSGQLAQLLGEAPAPEHADDATGPVCHWQKTSTGAIVGVGYMTNVSGGVSQVYDQQQGDAYRQVLQVGGYPALAYNSTESSPVTDCHVAVGVTDTLAYDVGFVVGSNRYRKMNPCDAAVDIAGKVLSNLKAAA</sequence>
<organism evidence="1 2">
    <name type="scientific">Amycolatopsis cynarae</name>
    <dbReference type="NCBI Taxonomy" id="2995223"/>
    <lineage>
        <taxon>Bacteria</taxon>
        <taxon>Bacillati</taxon>
        <taxon>Actinomycetota</taxon>
        <taxon>Actinomycetes</taxon>
        <taxon>Pseudonocardiales</taxon>
        <taxon>Pseudonocardiaceae</taxon>
        <taxon>Amycolatopsis</taxon>
    </lineage>
</organism>
<accession>A0ABY7AW50</accession>
<name>A0ABY7AW50_9PSEU</name>
<dbReference type="Pfam" id="PF12079">
    <property type="entry name" value="DUF3558"/>
    <property type="match status" value="1"/>
</dbReference>
<reference evidence="1" key="1">
    <citation type="submission" date="2022-11" db="EMBL/GenBank/DDBJ databases">
        <authorList>
            <person name="Mo P."/>
        </authorList>
    </citation>
    <scope>NUCLEOTIDE SEQUENCE</scope>
    <source>
        <strain evidence="1">HUAS 11-8</strain>
    </source>
</reference>